<evidence type="ECO:0000256" key="7">
    <source>
        <dbReference type="ARBA" id="ARBA00023136"/>
    </source>
</evidence>
<evidence type="ECO:0000256" key="2">
    <source>
        <dbReference type="ARBA" id="ARBA00007647"/>
    </source>
</evidence>
<gene>
    <name evidence="9" type="ORF">GDO78_006840</name>
</gene>
<dbReference type="GO" id="GO:0016757">
    <property type="term" value="F:glycosyltransferase activity"/>
    <property type="evidence" value="ECO:0007669"/>
    <property type="project" value="UniProtKB-UniRule"/>
</dbReference>
<comment type="similarity">
    <text evidence="2 8">Belongs to the glycosyltransferase 92 family.</text>
</comment>
<comment type="subcellular location">
    <subcellularLocation>
        <location evidence="1">Membrane</location>
        <topology evidence="1">Single-pass membrane protein</topology>
    </subcellularLocation>
</comment>
<dbReference type="Proteomes" id="UP000770717">
    <property type="component" value="Unassembled WGS sequence"/>
</dbReference>
<dbReference type="AlphaFoldDB" id="A0A8J6KBB5"/>
<comment type="caution">
    <text evidence="9">The sequence shown here is derived from an EMBL/GenBank/DDBJ whole genome shotgun (WGS) entry which is preliminary data.</text>
</comment>
<dbReference type="EMBL" id="WNTK01000003">
    <property type="protein sequence ID" value="KAG9486667.1"/>
    <property type="molecule type" value="Genomic_DNA"/>
</dbReference>
<dbReference type="InterPro" id="IPR008166">
    <property type="entry name" value="Glyco_transf_92"/>
</dbReference>
<dbReference type="GO" id="GO:0016020">
    <property type="term" value="C:membrane"/>
    <property type="evidence" value="ECO:0007669"/>
    <property type="project" value="UniProtKB-SubCell"/>
</dbReference>
<protein>
    <recommendedName>
        <fullName evidence="8">Glycosyltransferase family 92 protein</fullName>
        <ecNumber evidence="8">2.4.1.-</ecNumber>
    </recommendedName>
</protein>
<dbReference type="GO" id="GO:0005737">
    <property type="term" value="C:cytoplasm"/>
    <property type="evidence" value="ECO:0007669"/>
    <property type="project" value="TreeGrafter"/>
</dbReference>
<keyword evidence="5 8" id="KW-0812">Transmembrane</keyword>
<reference evidence="9" key="1">
    <citation type="thesis" date="2020" institute="ProQuest LLC" country="789 East Eisenhower Parkway, Ann Arbor, MI, USA">
        <title>Comparative Genomics and Chromosome Evolution.</title>
        <authorList>
            <person name="Mudd A.B."/>
        </authorList>
    </citation>
    <scope>NUCLEOTIDE SEQUENCE</scope>
    <source>
        <strain evidence="9">HN-11 Male</strain>
        <tissue evidence="9">Kidney and liver</tissue>
    </source>
</reference>
<evidence type="ECO:0000256" key="6">
    <source>
        <dbReference type="ARBA" id="ARBA00022989"/>
    </source>
</evidence>
<name>A0A8J6KBB5_ELECQ</name>
<keyword evidence="10" id="KW-1185">Reference proteome</keyword>
<keyword evidence="4 8" id="KW-0808">Transferase</keyword>
<keyword evidence="6 8" id="KW-1133">Transmembrane helix</keyword>
<evidence type="ECO:0000256" key="3">
    <source>
        <dbReference type="ARBA" id="ARBA00022676"/>
    </source>
</evidence>
<sequence length="449" mass="51817">MMGRQLAVSGATVLTRRRALCMLEVSVHMMKTTCTLRHLFTACNLLVFTFLLLLYLRQPRESTVSHIPNVVDGPFIALADNKTFIISPYSDPRRSNLIRVLAIVHKSVQDLYCLFYCKKNGYFRVRANIDIVKDRFGFPYETADLLCESPPSCDSVYMSIDTNESEDIREAPVFQIPQVPRGSFSAKLSVCISAFYGQYNNPLQVIQAIEMYKILGASRVTIYNNSCHDNVDKVLRHYIEEGVVDVIPWPIDTFLRTSKKWKYVEGLDSEIGYYGQTASLNDCIYRNMYNSEFVVLIDIDEIILPVKHLDWSSLMRSLQERYPGASVFRFENHAFPSSLKGTGFNPWKHVPGTTILQHYREPSDKESIKPRKMIINPRKVFQTSVHSVLKGEGYSVDIPRQYGFLFHCKQKRNKKYSDTDLIKDEIIWRYNMSLVPKVDGVIQKLFPRH</sequence>
<organism evidence="9 10">
    <name type="scientific">Eleutherodactylus coqui</name>
    <name type="common">Puerto Rican coqui</name>
    <dbReference type="NCBI Taxonomy" id="57060"/>
    <lineage>
        <taxon>Eukaryota</taxon>
        <taxon>Metazoa</taxon>
        <taxon>Chordata</taxon>
        <taxon>Craniata</taxon>
        <taxon>Vertebrata</taxon>
        <taxon>Euteleostomi</taxon>
        <taxon>Amphibia</taxon>
        <taxon>Batrachia</taxon>
        <taxon>Anura</taxon>
        <taxon>Neobatrachia</taxon>
        <taxon>Hyloidea</taxon>
        <taxon>Eleutherodactylidae</taxon>
        <taxon>Eleutherodactylinae</taxon>
        <taxon>Eleutherodactylus</taxon>
        <taxon>Eleutherodactylus</taxon>
    </lineage>
</organism>
<keyword evidence="3 8" id="KW-0328">Glycosyltransferase</keyword>
<proteinExistence type="inferred from homology"/>
<evidence type="ECO:0000256" key="4">
    <source>
        <dbReference type="ARBA" id="ARBA00022679"/>
    </source>
</evidence>
<feature type="transmembrane region" description="Helical" evidence="8">
    <location>
        <begin position="35"/>
        <end position="56"/>
    </location>
</feature>
<evidence type="ECO:0000313" key="9">
    <source>
        <dbReference type="EMBL" id="KAG9486667.1"/>
    </source>
</evidence>
<evidence type="ECO:0000313" key="10">
    <source>
        <dbReference type="Proteomes" id="UP000770717"/>
    </source>
</evidence>
<accession>A0A8J6KBB5</accession>
<dbReference type="Pfam" id="PF01697">
    <property type="entry name" value="Glyco_transf_92"/>
    <property type="match status" value="1"/>
</dbReference>
<dbReference type="PANTHER" id="PTHR21461">
    <property type="entry name" value="GLYCOSYLTRANSFERASE FAMILY 92 PROTEIN"/>
    <property type="match status" value="1"/>
</dbReference>
<dbReference type="EC" id="2.4.1.-" evidence="8"/>
<evidence type="ECO:0000256" key="1">
    <source>
        <dbReference type="ARBA" id="ARBA00004167"/>
    </source>
</evidence>
<evidence type="ECO:0000256" key="5">
    <source>
        <dbReference type="ARBA" id="ARBA00022692"/>
    </source>
</evidence>
<dbReference type="PANTHER" id="PTHR21461:SF69">
    <property type="entry name" value="GLYCOSYLTRANSFERASE FAMILY 92 PROTEIN"/>
    <property type="match status" value="1"/>
</dbReference>
<dbReference type="OrthoDB" id="2526284at2759"/>
<keyword evidence="7 8" id="KW-0472">Membrane</keyword>
<evidence type="ECO:0000256" key="8">
    <source>
        <dbReference type="RuleBase" id="RU366017"/>
    </source>
</evidence>